<gene>
    <name evidence="7" type="ordered locus">AALP_Aa4g207600</name>
</gene>
<evidence type="ECO:0000256" key="1">
    <source>
        <dbReference type="ARBA" id="ARBA00004123"/>
    </source>
</evidence>
<evidence type="ECO:0000256" key="5">
    <source>
        <dbReference type="SAM" id="MobiDB-lite"/>
    </source>
</evidence>
<dbReference type="PANTHER" id="PTHR12565:SF112">
    <property type="entry name" value="TRANSCRIPTION FACTOR BHLH48-RELATED"/>
    <property type="match status" value="1"/>
</dbReference>
<keyword evidence="2" id="KW-0805">Transcription regulation</keyword>
<dbReference type="PANTHER" id="PTHR12565">
    <property type="entry name" value="STEROL REGULATORY ELEMENT-BINDING PROTEIN"/>
    <property type="match status" value="1"/>
</dbReference>
<evidence type="ECO:0000259" key="6">
    <source>
        <dbReference type="PROSITE" id="PS50888"/>
    </source>
</evidence>
<protein>
    <recommendedName>
        <fullName evidence="6">BHLH domain-containing protein</fullName>
    </recommendedName>
</protein>
<accession>A0A087H4K7</accession>
<feature type="region of interest" description="Disordered" evidence="5">
    <location>
        <begin position="96"/>
        <end position="144"/>
    </location>
</feature>
<dbReference type="AlphaFoldDB" id="A0A087H4K7"/>
<dbReference type="OMA" id="NGESYHQ"/>
<dbReference type="GO" id="GO:0003700">
    <property type="term" value="F:DNA-binding transcription factor activity"/>
    <property type="evidence" value="ECO:0007669"/>
    <property type="project" value="TreeGrafter"/>
</dbReference>
<feature type="domain" description="BHLH" evidence="6">
    <location>
        <begin position="158"/>
        <end position="208"/>
    </location>
</feature>
<dbReference type="InterPro" id="IPR024097">
    <property type="entry name" value="bHLH_ZIP_TF"/>
</dbReference>
<dbReference type="EMBL" id="CM002872">
    <property type="protein sequence ID" value="KFK37059.1"/>
    <property type="molecule type" value="Genomic_DNA"/>
</dbReference>
<dbReference type="eggNOG" id="ENOG502QS36">
    <property type="taxonomic scope" value="Eukaryota"/>
</dbReference>
<evidence type="ECO:0000256" key="3">
    <source>
        <dbReference type="ARBA" id="ARBA00023163"/>
    </source>
</evidence>
<evidence type="ECO:0000313" key="8">
    <source>
        <dbReference type="Proteomes" id="UP000029120"/>
    </source>
</evidence>
<keyword evidence="3" id="KW-0804">Transcription</keyword>
<dbReference type="GO" id="GO:0003677">
    <property type="term" value="F:DNA binding"/>
    <property type="evidence" value="ECO:0007669"/>
    <property type="project" value="EnsemblPlants"/>
</dbReference>
<dbReference type="Gramene" id="KFK37059">
    <property type="protein sequence ID" value="KFK37059"/>
    <property type="gene ID" value="AALP_AA4G207600"/>
</dbReference>
<proteinExistence type="predicted"/>
<sequence length="295" mass="33009">MDLTVGFGSRSGDGELNFSDEIRKLVTMPPENTASFTALLEMPANQAMELLHFTDTSSSHIAPPSLHSFGTLNFPSDSLLLDRAARYSVIATEQEQTGNISGDSNSSGRVKTEPVETDSVIGKRKEREKKVRSSVKKTKSSEEAEKLPYVHVRARRGQATDNHSLAERARREKINARMKLLQELVPGCDKIQGTALVLDEIINHVQSLQRQVEMLSMRLAAVNPRIDFNLDTILASENGSLMDGSFNGESYPQLQQWPFDGYQQPEWGREEDHHHQTNFLMSSATLQPNQVKMEL</sequence>
<name>A0A087H4K7_ARAAL</name>
<reference evidence="8" key="1">
    <citation type="journal article" date="2015" name="Nat. Plants">
        <title>Genome expansion of Arabis alpina linked with retrotransposition and reduced symmetric DNA methylation.</title>
        <authorList>
            <person name="Willing E.M."/>
            <person name="Rawat V."/>
            <person name="Mandakova T."/>
            <person name="Maumus F."/>
            <person name="James G.V."/>
            <person name="Nordstroem K.J."/>
            <person name="Becker C."/>
            <person name="Warthmann N."/>
            <person name="Chica C."/>
            <person name="Szarzynska B."/>
            <person name="Zytnicki M."/>
            <person name="Albani M.C."/>
            <person name="Kiefer C."/>
            <person name="Bergonzi S."/>
            <person name="Castaings L."/>
            <person name="Mateos J.L."/>
            <person name="Berns M.C."/>
            <person name="Bujdoso N."/>
            <person name="Piofczyk T."/>
            <person name="de Lorenzo L."/>
            <person name="Barrero-Sicilia C."/>
            <person name="Mateos I."/>
            <person name="Piednoel M."/>
            <person name="Hagmann J."/>
            <person name="Chen-Min-Tao R."/>
            <person name="Iglesias-Fernandez R."/>
            <person name="Schuster S.C."/>
            <person name="Alonso-Blanco C."/>
            <person name="Roudier F."/>
            <person name="Carbonero P."/>
            <person name="Paz-Ares J."/>
            <person name="Davis S.J."/>
            <person name="Pecinka A."/>
            <person name="Quesneville H."/>
            <person name="Colot V."/>
            <person name="Lysak M.A."/>
            <person name="Weigel D."/>
            <person name="Coupland G."/>
            <person name="Schneeberger K."/>
        </authorList>
    </citation>
    <scope>NUCLEOTIDE SEQUENCE [LARGE SCALE GENOMIC DNA]</scope>
    <source>
        <strain evidence="8">cv. Pajares</strain>
    </source>
</reference>
<dbReference type="GO" id="GO:0005634">
    <property type="term" value="C:nucleus"/>
    <property type="evidence" value="ECO:0007669"/>
    <property type="project" value="UniProtKB-SubCell"/>
</dbReference>
<dbReference type="SUPFAM" id="SSF47459">
    <property type="entry name" value="HLH, helix-loop-helix DNA-binding domain"/>
    <property type="match status" value="1"/>
</dbReference>
<evidence type="ECO:0000256" key="4">
    <source>
        <dbReference type="ARBA" id="ARBA00023242"/>
    </source>
</evidence>
<organism evidence="7 8">
    <name type="scientific">Arabis alpina</name>
    <name type="common">Alpine rock-cress</name>
    <dbReference type="NCBI Taxonomy" id="50452"/>
    <lineage>
        <taxon>Eukaryota</taxon>
        <taxon>Viridiplantae</taxon>
        <taxon>Streptophyta</taxon>
        <taxon>Embryophyta</taxon>
        <taxon>Tracheophyta</taxon>
        <taxon>Spermatophyta</taxon>
        <taxon>Magnoliopsida</taxon>
        <taxon>eudicotyledons</taxon>
        <taxon>Gunneridae</taxon>
        <taxon>Pentapetalae</taxon>
        <taxon>rosids</taxon>
        <taxon>malvids</taxon>
        <taxon>Brassicales</taxon>
        <taxon>Brassicaceae</taxon>
        <taxon>Arabideae</taxon>
        <taxon>Arabis</taxon>
    </lineage>
</organism>
<dbReference type="SMART" id="SM00353">
    <property type="entry name" value="HLH"/>
    <property type="match status" value="1"/>
</dbReference>
<comment type="subcellular location">
    <subcellularLocation>
        <location evidence="1">Nucleus</location>
    </subcellularLocation>
</comment>
<evidence type="ECO:0000313" key="7">
    <source>
        <dbReference type="EMBL" id="KFK37059.1"/>
    </source>
</evidence>
<dbReference type="Gene3D" id="4.10.280.10">
    <property type="entry name" value="Helix-loop-helix DNA-binding domain"/>
    <property type="match status" value="1"/>
</dbReference>
<evidence type="ECO:0000256" key="2">
    <source>
        <dbReference type="ARBA" id="ARBA00023015"/>
    </source>
</evidence>
<dbReference type="CDD" id="cd18919">
    <property type="entry name" value="bHLH_AtBPE_like"/>
    <property type="match status" value="1"/>
</dbReference>
<dbReference type="GO" id="GO:0046983">
    <property type="term" value="F:protein dimerization activity"/>
    <property type="evidence" value="ECO:0007669"/>
    <property type="project" value="InterPro"/>
</dbReference>
<dbReference type="Proteomes" id="UP000029120">
    <property type="component" value="Chromosome 4"/>
</dbReference>
<dbReference type="Pfam" id="PF00010">
    <property type="entry name" value="HLH"/>
    <property type="match status" value="1"/>
</dbReference>
<dbReference type="InterPro" id="IPR036638">
    <property type="entry name" value="HLH_DNA-bd_sf"/>
</dbReference>
<keyword evidence="4" id="KW-0539">Nucleus</keyword>
<keyword evidence="8" id="KW-1185">Reference proteome</keyword>
<feature type="compositionally biased region" description="Polar residues" evidence="5">
    <location>
        <begin position="96"/>
        <end position="109"/>
    </location>
</feature>
<dbReference type="InterPro" id="IPR011598">
    <property type="entry name" value="bHLH_dom"/>
</dbReference>
<dbReference type="FunFam" id="4.10.280.10:FF:000042">
    <property type="entry name" value="transcription factor bHLH48-like isoform X1"/>
    <property type="match status" value="1"/>
</dbReference>
<dbReference type="OrthoDB" id="690068at2759"/>
<feature type="compositionally biased region" description="Basic and acidic residues" evidence="5">
    <location>
        <begin position="121"/>
        <end position="131"/>
    </location>
</feature>
<dbReference type="PROSITE" id="PS50888">
    <property type="entry name" value="BHLH"/>
    <property type="match status" value="1"/>
</dbReference>